<evidence type="ECO:0000313" key="2">
    <source>
        <dbReference type="Proteomes" id="UP000320672"/>
    </source>
</evidence>
<evidence type="ECO:0000313" key="1">
    <source>
        <dbReference type="EMBL" id="QDS96030.1"/>
    </source>
</evidence>
<sequence length="213" mass="23717">MQRRMHYDLNSIAVVSPGSFLYRNSLQSMVMSMKFLGSAMVFLATVLCVSPVLLGQDTELPKPGPEFELLQADAGTWDVEIKAWQGPGEPTVSKGKETNRMLGEFWLLSNFQGNMMGLEFSGHGVYGYDQESKKYVGTWFDSLGPKKMDLVGTHDKASNTLTLEGIGPGVDGQPAKHLITTKYNDDGTHRMTMQMAVGDEMIKIFEMKYTRTK</sequence>
<name>A0A517MMF8_9BACT</name>
<dbReference type="InterPro" id="IPR011473">
    <property type="entry name" value="DUF1579"/>
</dbReference>
<protein>
    <recommendedName>
        <fullName evidence="3">DUF1579 domain-containing protein</fullName>
    </recommendedName>
</protein>
<proteinExistence type="predicted"/>
<accession>A0A517MMF8</accession>
<keyword evidence="2" id="KW-1185">Reference proteome</keyword>
<dbReference type="KEGG" id="rml:FF011L_48340"/>
<dbReference type="EMBL" id="CP036262">
    <property type="protein sequence ID" value="QDS96030.1"/>
    <property type="molecule type" value="Genomic_DNA"/>
</dbReference>
<dbReference type="AlphaFoldDB" id="A0A517MMF8"/>
<evidence type="ECO:0008006" key="3">
    <source>
        <dbReference type="Google" id="ProtNLM"/>
    </source>
</evidence>
<dbReference type="Proteomes" id="UP000320672">
    <property type="component" value="Chromosome"/>
</dbReference>
<gene>
    <name evidence="1" type="ORF">FF011L_48340</name>
</gene>
<organism evidence="1 2">
    <name type="scientific">Roseimaritima multifibrata</name>
    <dbReference type="NCBI Taxonomy" id="1930274"/>
    <lineage>
        <taxon>Bacteria</taxon>
        <taxon>Pseudomonadati</taxon>
        <taxon>Planctomycetota</taxon>
        <taxon>Planctomycetia</taxon>
        <taxon>Pirellulales</taxon>
        <taxon>Pirellulaceae</taxon>
        <taxon>Roseimaritima</taxon>
    </lineage>
</organism>
<dbReference type="Pfam" id="PF07617">
    <property type="entry name" value="DUF1579"/>
    <property type="match status" value="1"/>
</dbReference>
<reference evidence="1 2" key="1">
    <citation type="submission" date="2019-02" db="EMBL/GenBank/DDBJ databases">
        <title>Deep-cultivation of Planctomycetes and their phenomic and genomic characterization uncovers novel biology.</title>
        <authorList>
            <person name="Wiegand S."/>
            <person name="Jogler M."/>
            <person name="Boedeker C."/>
            <person name="Pinto D."/>
            <person name="Vollmers J."/>
            <person name="Rivas-Marin E."/>
            <person name="Kohn T."/>
            <person name="Peeters S.H."/>
            <person name="Heuer A."/>
            <person name="Rast P."/>
            <person name="Oberbeckmann S."/>
            <person name="Bunk B."/>
            <person name="Jeske O."/>
            <person name="Meyerdierks A."/>
            <person name="Storesund J.E."/>
            <person name="Kallscheuer N."/>
            <person name="Luecker S."/>
            <person name="Lage O.M."/>
            <person name="Pohl T."/>
            <person name="Merkel B.J."/>
            <person name="Hornburger P."/>
            <person name="Mueller R.-W."/>
            <person name="Bruemmer F."/>
            <person name="Labrenz M."/>
            <person name="Spormann A.M."/>
            <person name="Op den Camp H."/>
            <person name="Overmann J."/>
            <person name="Amann R."/>
            <person name="Jetten M.S.M."/>
            <person name="Mascher T."/>
            <person name="Medema M.H."/>
            <person name="Devos D.P."/>
            <person name="Kaster A.-K."/>
            <person name="Ovreas L."/>
            <person name="Rohde M."/>
            <person name="Galperin M.Y."/>
            <person name="Jogler C."/>
        </authorList>
    </citation>
    <scope>NUCLEOTIDE SEQUENCE [LARGE SCALE GENOMIC DNA]</scope>
    <source>
        <strain evidence="1 2">FF011L</strain>
    </source>
</reference>